<proteinExistence type="predicted"/>
<comment type="caution">
    <text evidence="2">The sequence shown here is derived from an EMBL/GenBank/DDBJ whole genome shotgun (WGS) entry which is preliminary data.</text>
</comment>
<organism evidence="2 3">
    <name type="scientific">Streptomyces flavochromogenes</name>
    <dbReference type="NCBI Taxonomy" id="68199"/>
    <lineage>
        <taxon>Bacteria</taxon>
        <taxon>Bacillati</taxon>
        <taxon>Actinomycetota</taxon>
        <taxon>Actinomycetes</taxon>
        <taxon>Kitasatosporales</taxon>
        <taxon>Streptomycetaceae</taxon>
        <taxon>Streptomyces</taxon>
    </lineage>
</organism>
<keyword evidence="1" id="KW-1133">Transmembrane helix</keyword>
<dbReference type="Proteomes" id="UP001602370">
    <property type="component" value="Unassembled WGS sequence"/>
</dbReference>
<keyword evidence="1" id="KW-0472">Membrane</keyword>
<dbReference type="RefSeq" id="WP_388308376.1">
    <property type="nucleotide sequence ID" value="NZ_JBIBDZ010000006.1"/>
</dbReference>
<gene>
    <name evidence="2" type="ORF">ACFY8C_21045</name>
</gene>
<evidence type="ECO:0000313" key="3">
    <source>
        <dbReference type="Proteomes" id="UP001602370"/>
    </source>
</evidence>
<protein>
    <submittedName>
        <fullName evidence="2">GAP family protein</fullName>
    </submittedName>
</protein>
<evidence type="ECO:0000256" key="1">
    <source>
        <dbReference type="SAM" id="Phobius"/>
    </source>
</evidence>
<dbReference type="EMBL" id="JBIBDZ010000006">
    <property type="protein sequence ID" value="MFF5920805.1"/>
    <property type="molecule type" value="Genomic_DNA"/>
</dbReference>
<accession>A0ABW6XTH9</accession>
<keyword evidence="1" id="KW-0812">Transmembrane</keyword>
<evidence type="ECO:0000313" key="2">
    <source>
        <dbReference type="EMBL" id="MFF5920805.1"/>
    </source>
</evidence>
<dbReference type="Pfam" id="PF11139">
    <property type="entry name" value="SfLAP"/>
    <property type="match status" value="1"/>
</dbReference>
<feature type="transmembrane region" description="Helical" evidence="1">
    <location>
        <begin position="6"/>
        <end position="27"/>
    </location>
</feature>
<sequence>MGDAIGGMLASAVGIAISPLPLIAVILMLATPKGRRNGVAFTAGWVVSLAALVTMVVLSGSGGDASGGDDGPASWTLWLKLGLGVLFLIMGVKQWKDRPREGRAAEPPAWMKAIDTFTPVKSAGLAAALAVANPKNLVLAVGGAVSIAASTASAGGKTVAAVLMVLIASLCTLLPLGVYLLGGDESVKVLGEWKAWMAAHNAAIMTTVLVVLGAKYIGDAVSGLAG</sequence>
<feature type="transmembrane region" description="Helical" evidence="1">
    <location>
        <begin position="73"/>
        <end position="92"/>
    </location>
</feature>
<feature type="transmembrane region" description="Helical" evidence="1">
    <location>
        <begin position="39"/>
        <end position="61"/>
    </location>
</feature>
<reference evidence="2 3" key="1">
    <citation type="submission" date="2024-10" db="EMBL/GenBank/DDBJ databases">
        <title>The Natural Products Discovery Center: Release of the First 8490 Sequenced Strains for Exploring Actinobacteria Biosynthetic Diversity.</title>
        <authorList>
            <person name="Kalkreuter E."/>
            <person name="Kautsar S.A."/>
            <person name="Yang D."/>
            <person name="Bader C.D."/>
            <person name="Teijaro C.N."/>
            <person name="Fluegel L."/>
            <person name="Davis C.M."/>
            <person name="Simpson J.R."/>
            <person name="Lauterbach L."/>
            <person name="Steele A.D."/>
            <person name="Gui C."/>
            <person name="Meng S."/>
            <person name="Li G."/>
            <person name="Viehrig K."/>
            <person name="Ye F."/>
            <person name="Su P."/>
            <person name="Kiefer A.F."/>
            <person name="Nichols A."/>
            <person name="Cepeda A.J."/>
            <person name="Yan W."/>
            <person name="Fan B."/>
            <person name="Jiang Y."/>
            <person name="Adhikari A."/>
            <person name="Zheng C.-J."/>
            <person name="Schuster L."/>
            <person name="Cowan T.M."/>
            <person name="Smanski M.J."/>
            <person name="Chevrette M.G."/>
            <person name="De Carvalho L.P.S."/>
            <person name="Shen B."/>
        </authorList>
    </citation>
    <scope>NUCLEOTIDE SEQUENCE [LARGE SCALE GENOMIC DNA]</scope>
    <source>
        <strain evidence="2 3">NPDC012605</strain>
    </source>
</reference>
<name>A0ABW6XTH9_9ACTN</name>
<dbReference type="InterPro" id="IPR021315">
    <property type="entry name" value="Gap/Sap"/>
</dbReference>
<feature type="transmembrane region" description="Helical" evidence="1">
    <location>
        <begin position="193"/>
        <end position="214"/>
    </location>
</feature>
<keyword evidence="3" id="KW-1185">Reference proteome</keyword>
<feature type="transmembrane region" description="Helical" evidence="1">
    <location>
        <begin position="159"/>
        <end position="181"/>
    </location>
</feature>